<dbReference type="AlphaFoldDB" id="A0A922CR27"/>
<protein>
    <submittedName>
        <fullName evidence="1">Uncharacterized protein</fullName>
    </submittedName>
</protein>
<dbReference type="Proteomes" id="UP000791440">
    <property type="component" value="Unassembled WGS sequence"/>
</dbReference>
<sequence length="80" mass="8109">AAAGDGYGGLYDAPARHAYMNRTLDLDPVPLQEVCIGGAASGGGGLSASRLRLLHDTTMIDAALDLDEPEPPPHLGATPG</sequence>
<dbReference type="EMBL" id="JH668489">
    <property type="protein sequence ID" value="KAG6455347.1"/>
    <property type="molecule type" value="Genomic_DNA"/>
</dbReference>
<feature type="non-terminal residue" evidence="1">
    <location>
        <position position="1"/>
    </location>
</feature>
<name>A0A922CR27_MANSE</name>
<evidence type="ECO:0000313" key="1">
    <source>
        <dbReference type="EMBL" id="KAG6455347.1"/>
    </source>
</evidence>
<reference evidence="1" key="2">
    <citation type="submission" date="2020-12" db="EMBL/GenBank/DDBJ databases">
        <authorList>
            <person name="Kanost M."/>
        </authorList>
    </citation>
    <scope>NUCLEOTIDE SEQUENCE</scope>
</reference>
<gene>
    <name evidence="1" type="ORF">O3G_MSEX009178</name>
</gene>
<accession>A0A922CR27</accession>
<comment type="caution">
    <text evidence="1">The sequence shown here is derived from an EMBL/GenBank/DDBJ whole genome shotgun (WGS) entry which is preliminary data.</text>
</comment>
<feature type="non-terminal residue" evidence="1">
    <location>
        <position position="80"/>
    </location>
</feature>
<keyword evidence="2" id="KW-1185">Reference proteome</keyword>
<proteinExistence type="predicted"/>
<organism evidence="1 2">
    <name type="scientific">Manduca sexta</name>
    <name type="common">Tobacco hawkmoth</name>
    <name type="synonym">Tobacco hornworm</name>
    <dbReference type="NCBI Taxonomy" id="7130"/>
    <lineage>
        <taxon>Eukaryota</taxon>
        <taxon>Metazoa</taxon>
        <taxon>Ecdysozoa</taxon>
        <taxon>Arthropoda</taxon>
        <taxon>Hexapoda</taxon>
        <taxon>Insecta</taxon>
        <taxon>Pterygota</taxon>
        <taxon>Neoptera</taxon>
        <taxon>Endopterygota</taxon>
        <taxon>Lepidoptera</taxon>
        <taxon>Glossata</taxon>
        <taxon>Ditrysia</taxon>
        <taxon>Bombycoidea</taxon>
        <taxon>Sphingidae</taxon>
        <taxon>Sphinginae</taxon>
        <taxon>Sphingini</taxon>
        <taxon>Manduca</taxon>
    </lineage>
</organism>
<reference evidence="1" key="1">
    <citation type="journal article" date="2016" name="Insect Biochem. Mol. Biol.">
        <title>Multifaceted biological insights from a draft genome sequence of the tobacco hornworm moth, Manduca sexta.</title>
        <authorList>
            <person name="Kanost M.R."/>
            <person name="Arrese E.L."/>
            <person name="Cao X."/>
            <person name="Chen Y.R."/>
            <person name="Chellapilla S."/>
            <person name="Goldsmith M.R."/>
            <person name="Grosse-Wilde E."/>
            <person name="Heckel D.G."/>
            <person name="Herndon N."/>
            <person name="Jiang H."/>
            <person name="Papanicolaou A."/>
            <person name="Qu J."/>
            <person name="Soulages J.L."/>
            <person name="Vogel H."/>
            <person name="Walters J."/>
            <person name="Waterhouse R.M."/>
            <person name="Ahn S.J."/>
            <person name="Almeida F.C."/>
            <person name="An C."/>
            <person name="Aqrawi P."/>
            <person name="Bretschneider A."/>
            <person name="Bryant W.B."/>
            <person name="Bucks S."/>
            <person name="Chao H."/>
            <person name="Chevignon G."/>
            <person name="Christen J.M."/>
            <person name="Clarke D.F."/>
            <person name="Dittmer N.T."/>
            <person name="Ferguson L.C.F."/>
            <person name="Garavelou S."/>
            <person name="Gordon K.H.J."/>
            <person name="Gunaratna R.T."/>
            <person name="Han Y."/>
            <person name="Hauser F."/>
            <person name="He Y."/>
            <person name="Heidel-Fischer H."/>
            <person name="Hirsh A."/>
            <person name="Hu Y."/>
            <person name="Jiang H."/>
            <person name="Kalra D."/>
            <person name="Klinner C."/>
            <person name="Konig C."/>
            <person name="Kovar C."/>
            <person name="Kroll A.R."/>
            <person name="Kuwar S.S."/>
            <person name="Lee S.L."/>
            <person name="Lehman R."/>
            <person name="Li K."/>
            <person name="Li Z."/>
            <person name="Liang H."/>
            <person name="Lovelace S."/>
            <person name="Lu Z."/>
            <person name="Mansfield J.H."/>
            <person name="McCulloch K.J."/>
            <person name="Mathew T."/>
            <person name="Morton B."/>
            <person name="Muzny D.M."/>
            <person name="Neunemann D."/>
            <person name="Ongeri F."/>
            <person name="Pauchet Y."/>
            <person name="Pu L.L."/>
            <person name="Pyrousis I."/>
            <person name="Rao X.J."/>
            <person name="Redding A."/>
            <person name="Roesel C."/>
            <person name="Sanchez-Gracia A."/>
            <person name="Schaack S."/>
            <person name="Shukla A."/>
            <person name="Tetreau G."/>
            <person name="Wang Y."/>
            <person name="Xiong G.H."/>
            <person name="Traut W."/>
            <person name="Walsh T.K."/>
            <person name="Worley K.C."/>
            <person name="Wu D."/>
            <person name="Wu W."/>
            <person name="Wu Y.Q."/>
            <person name="Zhang X."/>
            <person name="Zou Z."/>
            <person name="Zucker H."/>
            <person name="Briscoe A.D."/>
            <person name="Burmester T."/>
            <person name="Clem R.J."/>
            <person name="Feyereisen R."/>
            <person name="Grimmelikhuijzen C.J.P."/>
            <person name="Hamodrakas S.J."/>
            <person name="Hansson B.S."/>
            <person name="Huguet E."/>
            <person name="Jermiin L.S."/>
            <person name="Lan Q."/>
            <person name="Lehman H.K."/>
            <person name="Lorenzen M."/>
            <person name="Merzendorfer H."/>
            <person name="Michalopoulos I."/>
            <person name="Morton D.B."/>
            <person name="Muthukrishnan S."/>
            <person name="Oakeshott J.G."/>
            <person name="Palmer W."/>
            <person name="Park Y."/>
            <person name="Passarelli A.L."/>
            <person name="Rozas J."/>
            <person name="Schwartz L.M."/>
            <person name="Smith W."/>
            <person name="Southgate A."/>
            <person name="Vilcinskas A."/>
            <person name="Vogt R."/>
            <person name="Wang P."/>
            <person name="Werren J."/>
            <person name="Yu X.Q."/>
            <person name="Zhou J.J."/>
            <person name="Brown S.J."/>
            <person name="Scherer S.E."/>
            <person name="Richards S."/>
            <person name="Blissard G.W."/>
        </authorList>
    </citation>
    <scope>NUCLEOTIDE SEQUENCE</scope>
</reference>
<evidence type="ECO:0000313" key="2">
    <source>
        <dbReference type="Proteomes" id="UP000791440"/>
    </source>
</evidence>